<evidence type="ECO:0000256" key="4">
    <source>
        <dbReference type="ARBA" id="ARBA00010763"/>
    </source>
</evidence>
<dbReference type="InterPro" id="IPR036135">
    <property type="entry name" value="MoeA_linker/N_sf"/>
</dbReference>
<protein>
    <recommendedName>
        <fullName evidence="11">Molybdopterin molybdenumtransferase</fullName>
        <ecNumber evidence="11">2.10.1.1</ecNumber>
    </recommendedName>
</protein>
<keyword evidence="7 11" id="KW-0479">Metal-binding</keyword>
<dbReference type="Pfam" id="PF03454">
    <property type="entry name" value="MoeA_C"/>
    <property type="match status" value="1"/>
</dbReference>
<evidence type="ECO:0000256" key="8">
    <source>
        <dbReference type="ARBA" id="ARBA00022842"/>
    </source>
</evidence>
<dbReference type="NCBIfam" id="TIGR00177">
    <property type="entry name" value="molyb_syn"/>
    <property type="match status" value="1"/>
</dbReference>
<dbReference type="NCBIfam" id="NF045515">
    <property type="entry name" value="Glp_gephyrin"/>
    <property type="match status" value="1"/>
</dbReference>
<comment type="caution">
    <text evidence="13">The sequence shown here is derived from an EMBL/GenBank/DDBJ whole genome shotgun (WGS) entry which is preliminary data.</text>
</comment>
<keyword evidence="5 11" id="KW-0500">Molybdenum</keyword>
<comment type="pathway">
    <text evidence="3 11">Cofactor biosynthesis; molybdopterin biosynthesis.</text>
</comment>
<dbReference type="Pfam" id="PF03453">
    <property type="entry name" value="MoeA_N"/>
    <property type="match status" value="1"/>
</dbReference>
<accession>A0A6B2QYH7</accession>
<evidence type="ECO:0000256" key="1">
    <source>
        <dbReference type="ARBA" id="ARBA00001946"/>
    </source>
</evidence>
<gene>
    <name evidence="13" type="ORF">G3I67_05775</name>
</gene>
<dbReference type="EMBL" id="JAAGRN010000003">
    <property type="protein sequence ID" value="NDY82738.1"/>
    <property type="molecule type" value="Genomic_DNA"/>
</dbReference>
<dbReference type="SUPFAM" id="SSF63882">
    <property type="entry name" value="MoeA N-terminal region -like"/>
    <property type="match status" value="1"/>
</dbReference>
<dbReference type="InterPro" id="IPR036425">
    <property type="entry name" value="MoaB/Mog-like_dom_sf"/>
</dbReference>
<evidence type="ECO:0000256" key="7">
    <source>
        <dbReference type="ARBA" id="ARBA00022723"/>
    </source>
</evidence>
<dbReference type="EC" id="2.10.1.1" evidence="11"/>
<dbReference type="InterPro" id="IPR005111">
    <property type="entry name" value="MoeA_C_domain_IV"/>
</dbReference>
<dbReference type="InterPro" id="IPR038987">
    <property type="entry name" value="MoeA-like"/>
</dbReference>
<evidence type="ECO:0000256" key="3">
    <source>
        <dbReference type="ARBA" id="ARBA00005046"/>
    </source>
</evidence>
<dbReference type="GO" id="GO:0005829">
    <property type="term" value="C:cytosol"/>
    <property type="evidence" value="ECO:0007669"/>
    <property type="project" value="TreeGrafter"/>
</dbReference>
<dbReference type="SMART" id="SM00852">
    <property type="entry name" value="MoCF_biosynth"/>
    <property type="match status" value="1"/>
</dbReference>
<organism evidence="13">
    <name type="scientific">Sheuella amnicola</name>
    <dbReference type="NCBI Taxonomy" id="2707330"/>
    <lineage>
        <taxon>Bacteria</taxon>
        <taxon>Pseudomonadati</taxon>
        <taxon>Pseudomonadota</taxon>
        <taxon>Betaproteobacteria</taxon>
        <taxon>Burkholderiales</taxon>
        <taxon>Alcaligenaceae</taxon>
        <taxon>Sheuella</taxon>
    </lineage>
</organism>
<dbReference type="AlphaFoldDB" id="A0A6B2QYH7"/>
<feature type="domain" description="MoaB/Mog" evidence="12">
    <location>
        <begin position="181"/>
        <end position="318"/>
    </location>
</feature>
<reference evidence="13" key="1">
    <citation type="submission" date="2020-02" db="EMBL/GenBank/DDBJ databases">
        <authorList>
            <person name="Chen W.-M."/>
        </authorList>
    </citation>
    <scope>NUCLEOTIDE SEQUENCE</scope>
    <source>
        <strain evidence="13">NBD-18</strain>
    </source>
</reference>
<dbReference type="InterPro" id="IPR005110">
    <property type="entry name" value="MoeA_linker/N"/>
</dbReference>
<evidence type="ECO:0000256" key="10">
    <source>
        <dbReference type="ARBA" id="ARBA00047317"/>
    </source>
</evidence>
<dbReference type="FunFam" id="3.40.980.10:FF:000004">
    <property type="entry name" value="Molybdopterin molybdenumtransferase"/>
    <property type="match status" value="1"/>
</dbReference>
<name>A0A6B2QYH7_9BURK</name>
<evidence type="ECO:0000256" key="11">
    <source>
        <dbReference type="RuleBase" id="RU365090"/>
    </source>
</evidence>
<comment type="function">
    <text evidence="2 11">Catalyzes the insertion of molybdate into adenylated molybdopterin with the concomitant release of AMP.</text>
</comment>
<dbReference type="UniPathway" id="UPA00344"/>
<dbReference type="Gene3D" id="3.40.980.10">
    <property type="entry name" value="MoaB/Mog-like domain"/>
    <property type="match status" value="1"/>
</dbReference>
<dbReference type="Gene3D" id="2.170.190.11">
    <property type="entry name" value="Molybdopterin biosynthesis moea protein, domain 3"/>
    <property type="match status" value="1"/>
</dbReference>
<comment type="catalytic activity">
    <reaction evidence="10">
        <text>adenylyl-molybdopterin + molybdate = Mo-molybdopterin + AMP + H(+)</text>
        <dbReference type="Rhea" id="RHEA:35047"/>
        <dbReference type="ChEBI" id="CHEBI:15378"/>
        <dbReference type="ChEBI" id="CHEBI:36264"/>
        <dbReference type="ChEBI" id="CHEBI:62727"/>
        <dbReference type="ChEBI" id="CHEBI:71302"/>
        <dbReference type="ChEBI" id="CHEBI:456215"/>
        <dbReference type="EC" id="2.10.1.1"/>
    </reaction>
</comment>
<dbReference type="GO" id="GO:0006777">
    <property type="term" value="P:Mo-molybdopterin cofactor biosynthetic process"/>
    <property type="evidence" value="ECO:0007669"/>
    <property type="project" value="UniProtKB-UniRule"/>
</dbReference>
<dbReference type="InterPro" id="IPR001453">
    <property type="entry name" value="MoaB/Mog_dom"/>
</dbReference>
<evidence type="ECO:0000256" key="5">
    <source>
        <dbReference type="ARBA" id="ARBA00022505"/>
    </source>
</evidence>
<keyword evidence="9 11" id="KW-0501">Molybdenum cofactor biosynthesis</keyword>
<dbReference type="PANTHER" id="PTHR10192:SF5">
    <property type="entry name" value="GEPHYRIN"/>
    <property type="match status" value="1"/>
</dbReference>
<dbReference type="Gene3D" id="2.40.340.10">
    <property type="entry name" value="MoeA, C-terminal, domain IV"/>
    <property type="match status" value="1"/>
</dbReference>
<dbReference type="CDD" id="cd00887">
    <property type="entry name" value="MoeA"/>
    <property type="match status" value="1"/>
</dbReference>
<dbReference type="SUPFAM" id="SSF63867">
    <property type="entry name" value="MoeA C-terminal domain-like"/>
    <property type="match status" value="1"/>
</dbReference>
<evidence type="ECO:0000259" key="12">
    <source>
        <dbReference type="SMART" id="SM00852"/>
    </source>
</evidence>
<evidence type="ECO:0000256" key="6">
    <source>
        <dbReference type="ARBA" id="ARBA00022679"/>
    </source>
</evidence>
<evidence type="ECO:0000256" key="2">
    <source>
        <dbReference type="ARBA" id="ARBA00002901"/>
    </source>
</evidence>
<keyword evidence="6 11" id="KW-0808">Transferase</keyword>
<comment type="similarity">
    <text evidence="4 11">Belongs to the MoeA family.</text>
</comment>
<dbReference type="Gene3D" id="3.90.105.10">
    <property type="entry name" value="Molybdopterin biosynthesis moea protein, domain 2"/>
    <property type="match status" value="1"/>
</dbReference>
<dbReference type="Pfam" id="PF00994">
    <property type="entry name" value="MoCF_biosynth"/>
    <property type="match status" value="1"/>
</dbReference>
<dbReference type="SUPFAM" id="SSF53218">
    <property type="entry name" value="Molybdenum cofactor biosynthesis proteins"/>
    <property type="match status" value="1"/>
</dbReference>
<dbReference type="PANTHER" id="PTHR10192">
    <property type="entry name" value="MOLYBDOPTERIN BIOSYNTHESIS PROTEIN"/>
    <property type="match status" value="1"/>
</dbReference>
<evidence type="ECO:0000256" key="9">
    <source>
        <dbReference type="ARBA" id="ARBA00023150"/>
    </source>
</evidence>
<evidence type="ECO:0000313" key="13">
    <source>
        <dbReference type="EMBL" id="NDY82738.1"/>
    </source>
</evidence>
<comment type="cofactor">
    <cofactor evidence="1 11">
        <name>Mg(2+)</name>
        <dbReference type="ChEBI" id="CHEBI:18420"/>
    </cofactor>
</comment>
<sequence length="407" mass="44202">MKPKANLLDFESARERLLEFAAFPEQTESVGLLEAQGRVLAQDITSPINVPGFDNSAMDGYALHISDVNAQPESFDVVQRIAAGQTGTALAPDTAARIFTGAPIPDGCNVVVPQELTSEENGSVKLLKPVSLHQHIRRKGEDIAEKSIVLTDGQRLGPQHLAMLASIGVGKVSVYQRLKIGIFFTGDELTEPGTPLAPGAIYNSNRYAISALLKQLGCNTRDYGIIRDSADATREALALAAKENDIVITCGGVSVGEEDHVKAAVQSLGRLDLWQISMKPGKPLAYGKIGVTDFIGLPGNPVSSFVTFLLMARPFILKRMGVKDHGMRYMTARAGFEWPRPDKRREFLRVRLERDANEQNILRLWPNQGSGVMSSLAWADGLVDLAADTPIKAGDKVRYLSLSDLLN</sequence>
<dbReference type="GO" id="GO:0061599">
    <property type="term" value="F:molybdopterin molybdotransferase activity"/>
    <property type="evidence" value="ECO:0007669"/>
    <property type="project" value="UniProtKB-UniRule"/>
</dbReference>
<dbReference type="RefSeq" id="WP_163652447.1">
    <property type="nucleotide sequence ID" value="NZ_JAAGRN010000003.1"/>
</dbReference>
<keyword evidence="8 11" id="KW-0460">Magnesium</keyword>
<dbReference type="GO" id="GO:0046872">
    <property type="term" value="F:metal ion binding"/>
    <property type="evidence" value="ECO:0007669"/>
    <property type="project" value="UniProtKB-UniRule"/>
</dbReference>
<dbReference type="InterPro" id="IPR036688">
    <property type="entry name" value="MoeA_C_domain_IV_sf"/>
</dbReference>
<proteinExistence type="inferred from homology"/>